<accession>A0A2P8FFL2</accession>
<dbReference type="EMBL" id="PYGJ01000003">
    <property type="protein sequence ID" value="PSL20510.1"/>
    <property type="molecule type" value="Genomic_DNA"/>
</dbReference>
<evidence type="ECO:0000313" key="4">
    <source>
        <dbReference type="Proteomes" id="UP000240418"/>
    </source>
</evidence>
<reference evidence="3 4" key="1">
    <citation type="submission" date="2018-03" db="EMBL/GenBank/DDBJ databases">
        <title>Genomic Encyclopedia of Archaeal and Bacterial Type Strains, Phase II (KMG-II): from individual species to whole genera.</title>
        <authorList>
            <person name="Goeker M."/>
        </authorList>
    </citation>
    <scope>NUCLEOTIDE SEQUENCE [LARGE SCALE GENOMIC DNA]</scope>
    <source>
        <strain evidence="3 4">DSM 100673</strain>
    </source>
</reference>
<dbReference type="PANTHER" id="PTHR30466">
    <property type="entry name" value="FLAVIN REDUCTASE"/>
    <property type="match status" value="1"/>
</dbReference>
<evidence type="ECO:0000313" key="3">
    <source>
        <dbReference type="EMBL" id="PSL20510.1"/>
    </source>
</evidence>
<dbReference type="Gene3D" id="2.30.110.10">
    <property type="entry name" value="Electron Transport, Fmn-binding Protein, Chain A"/>
    <property type="match status" value="1"/>
</dbReference>
<gene>
    <name evidence="3" type="ORF">CLV88_103156</name>
</gene>
<dbReference type="InterPro" id="IPR002563">
    <property type="entry name" value="Flavin_Rdtase-like_dom"/>
</dbReference>
<evidence type="ECO:0000259" key="2">
    <source>
        <dbReference type="SMART" id="SM00903"/>
    </source>
</evidence>
<protein>
    <submittedName>
        <fullName evidence="3">Flavin reductase (DIM6/NTAB) family NADH-FMN oxidoreductase RutF</fullName>
    </submittedName>
</protein>
<name>A0A2P8FFL2_9RHOB</name>
<organism evidence="3 4">
    <name type="scientific">Shimia abyssi</name>
    <dbReference type="NCBI Taxonomy" id="1662395"/>
    <lineage>
        <taxon>Bacteria</taxon>
        <taxon>Pseudomonadati</taxon>
        <taxon>Pseudomonadota</taxon>
        <taxon>Alphaproteobacteria</taxon>
        <taxon>Rhodobacterales</taxon>
        <taxon>Roseobacteraceae</taxon>
    </lineage>
</organism>
<evidence type="ECO:0000256" key="1">
    <source>
        <dbReference type="ARBA" id="ARBA00023002"/>
    </source>
</evidence>
<dbReference type="InterPro" id="IPR050268">
    <property type="entry name" value="NADH-dep_flavin_reductase"/>
</dbReference>
<dbReference type="PANTHER" id="PTHR30466:SF1">
    <property type="entry name" value="FMN REDUCTASE (NADH) RUTF"/>
    <property type="match status" value="1"/>
</dbReference>
<feature type="domain" description="Flavin reductase like" evidence="2">
    <location>
        <begin position="21"/>
        <end position="162"/>
    </location>
</feature>
<dbReference type="GO" id="GO:0010181">
    <property type="term" value="F:FMN binding"/>
    <property type="evidence" value="ECO:0007669"/>
    <property type="project" value="InterPro"/>
</dbReference>
<dbReference type="InterPro" id="IPR012349">
    <property type="entry name" value="Split_barrel_FMN-bd"/>
</dbReference>
<dbReference type="SMART" id="SM00903">
    <property type="entry name" value="Flavin_Reduct"/>
    <property type="match status" value="1"/>
</dbReference>
<keyword evidence="4" id="KW-1185">Reference proteome</keyword>
<keyword evidence="1" id="KW-0560">Oxidoreductase</keyword>
<dbReference type="Pfam" id="PF01613">
    <property type="entry name" value="Flavin_Reduct"/>
    <property type="match status" value="1"/>
</dbReference>
<dbReference type="Proteomes" id="UP000240418">
    <property type="component" value="Unassembled WGS sequence"/>
</dbReference>
<proteinExistence type="predicted"/>
<dbReference type="GO" id="GO:0042602">
    <property type="term" value="F:riboflavin reductase (NADPH) activity"/>
    <property type="evidence" value="ECO:0007669"/>
    <property type="project" value="TreeGrafter"/>
</dbReference>
<dbReference type="AlphaFoldDB" id="A0A2P8FFL2"/>
<dbReference type="RefSeq" id="WP_341477148.1">
    <property type="nucleotide sequence ID" value="NZ_PYGJ01000003.1"/>
</dbReference>
<comment type="caution">
    <text evidence="3">The sequence shown here is derived from an EMBL/GenBank/DDBJ whole genome shotgun (WGS) entry which is preliminary data.</text>
</comment>
<sequence length="167" mass="18389">MNMAPEFDPTADNQRLYRDALGCFATGVTIVTIPSPTGPIGMTANSFSSISLDPPLVLWCPAKNSQRYPFFAAAQYFAIHVLRDDQKDLALEFARRSDGFETVNWSPDLNGVPLLDDCLARFECRQYAAHDGGDHTIVVGQVTNVALNSGSPLLFSQRDWGNFAPFK</sequence>
<dbReference type="SUPFAM" id="SSF50475">
    <property type="entry name" value="FMN-binding split barrel"/>
    <property type="match status" value="1"/>
</dbReference>